<keyword evidence="4" id="KW-0443">Lipid metabolism</keyword>
<dbReference type="SUPFAM" id="SSF52096">
    <property type="entry name" value="ClpP/crotonase"/>
    <property type="match status" value="1"/>
</dbReference>
<dbReference type="CDD" id="cd06558">
    <property type="entry name" value="crotonase-like"/>
    <property type="match status" value="1"/>
</dbReference>
<dbReference type="NCBIfam" id="NF006008">
    <property type="entry name" value="PRK08139.1"/>
    <property type="match status" value="1"/>
</dbReference>
<dbReference type="PROSITE" id="PS00166">
    <property type="entry name" value="ENOYL_COA_HYDRATASE"/>
    <property type="match status" value="1"/>
</dbReference>
<evidence type="ECO:0000256" key="5">
    <source>
        <dbReference type="ARBA" id="ARBA00037410"/>
    </source>
</evidence>
<sequence length="266" mass="28592">MYTATPGQDDPYVIRTDHDGIATLTLNRPQQFNALSQAMIAALQAHLDAIAQDPAVRVVVIAAAGKAFCAGHDLKEMRTNHHKAFMQDLFRRCGKMMMTLTQIPQPVIARVHGIATAAGCQLVSMCDLAVAVDGARFATSGINVGLFCATPGVGLSRNLGRKQALEMLLTGDFIDARTALQQGLLNRVVAVDALDAEIDQLARSIAAKSSVAIGMGKQMFYKQLEMGLDAAYQYASEVMACNMMTDDAGEGIDAFIGKRKAEWKGR</sequence>
<accession>A0A080LUM0</accession>
<dbReference type="GO" id="GO:0016836">
    <property type="term" value="F:hydro-lyase activity"/>
    <property type="evidence" value="ECO:0007669"/>
    <property type="project" value="TreeGrafter"/>
</dbReference>
<comment type="similarity">
    <text evidence="1 7">Belongs to the enoyl-CoA hydratase/isomerase family.</text>
</comment>
<name>A0A080LUM0_9PROT</name>
<organism evidence="8 9">
    <name type="scientific">Candidatus Accumulibacter phosphatis</name>
    <dbReference type="NCBI Taxonomy" id="327160"/>
    <lineage>
        <taxon>Bacteria</taxon>
        <taxon>Pseudomonadati</taxon>
        <taxon>Pseudomonadota</taxon>
        <taxon>Betaproteobacteria</taxon>
        <taxon>Candidatus Accumulibacter</taxon>
    </lineage>
</organism>
<evidence type="ECO:0000313" key="8">
    <source>
        <dbReference type="EMBL" id="KFB71360.1"/>
    </source>
</evidence>
<evidence type="ECO:0000313" key="9">
    <source>
        <dbReference type="Proteomes" id="UP000020077"/>
    </source>
</evidence>
<dbReference type="EMBL" id="JDVG02000556">
    <property type="protein sequence ID" value="KFB71360.1"/>
    <property type="molecule type" value="Genomic_DNA"/>
</dbReference>
<dbReference type="GO" id="GO:0006631">
    <property type="term" value="P:fatty acid metabolic process"/>
    <property type="evidence" value="ECO:0007669"/>
    <property type="project" value="UniProtKB-KW"/>
</dbReference>
<dbReference type="Gene3D" id="3.90.226.10">
    <property type="entry name" value="2-enoyl-CoA Hydratase, Chain A, domain 1"/>
    <property type="match status" value="1"/>
</dbReference>
<evidence type="ECO:0000256" key="6">
    <source>
        <dbReference type="ARBA" id="ARBA00040545"/>
    </source>
</evidence>
<protein>
    <recommendedName>
        <fullName evidence="6">Enoyl-CoA hydratase domain-containing protein 3, mitochondrial</fullName>
    </recommendedName>
</protein>
<dbReference type="InterPro" id="IPR018376">
    <property type="entry name" value="Enoyl-CoA_hyd/isom_CS"/>
</dbReference>
<dbReference type="AlphaFoldDB" id="A0A080LUM0"/>
<dbReference type="InterPro" id="IPR001753">
    <property type="entry name" value="Enoyl-CoA_hydra/iso"/>
</dbReference>
<dbReference type="InterPro" id="IPR052377">
    <property type="entry name" value="Mitochondrial_ECH-domain"/>
</dbReference>
<dbReference type="InterPro" id="IPR029045">
    <property type="entry name" value="ClpP/crotonase-like_dom_sf"/>
</dbReference>
<reference evidence="8 9" key="1">
    <citation type="submission" date="2014-02" db="EMBL/GenBank/DDBJ databases">
        <title>Expanding our view of genomic diversity in Candidatus Accumulibacter clades.</title>
        <authorList>
            <person name="Skennerton C.T."/>
            <person name="Barr J.J."/>
            <person name="Slater F.R."/>
            <person name="Bond P.L."/>
            <person name="Tyson G.W."/>
        </authorList>
    </citation>
    <scope>NUCLEOTIDE SEQUENCE [LARGE SCALE GENOMIC DNA]</scope>
    <source>
        <strain evidence="9">BA-91</strain>
    </source>
</reference>
<evidence type="ECO:0000256" key="7">
    <source>
        <dbReference type="RuleBase" id="RU003707"/>
    </source>
</evidence>
<dbReference type="PANTHER" id="PTHR43602">
    <property type="match status" value="1"/>
</dbReference>
<comment type="caution">
    <text evidence="8">The sequence shown here is derived from an EMBL/GenBank/DDBJ whole genome shotgun (WGS) entry which is preliminary data.</text>
</comment>
<proteinExistence type="inferred from homology"/>
<dbReference type="InterPro" id="IPR014748">
    <property type="entry name" value="Enoyl-CoA_hydra_C"/>
</dbReference>
<keyword evidence="3" id="KW-0809">Transit peptide</keyword>
<evidence type="ECO:0000256" key="4">
    <source>
        <dbReference type="ARBA" id="ARBA00023098"/>
    </source>
</evidence>
<dbReference type="Pfam" id="PF00378">
    <property type="entry name" value="ECH_1"/>
    <property type="match status" value="1"/>
</dbReference>
<dbReference type="Gene3D" id="1.10.12.10">
    <property type="entry name" value="Lyase 2-enoyl-coa Hydratase, Chain A, domain 2"/>
    <property type="match status" value="1"/>
</dbReference>
<comment type="function">
    <text evidence="5">May play a role in fatty acid biosynthesis and insulin sensitivity.</text>
</comment>
<dbReference type="PANTHER" id="PTHR43602:SF1">
    <property type="entry name" value="ENOYL-COA HYDRATASE DOMAIN-CONTAINING PROTEIN 3, MITOCHONDRIAL"/>
    <property type="match status" value="1"/>
</dbReference>
<evidence type="ECO:0000256" key="3">
    <source>
        <dbReference type="ARBA" id="ARBA00022946"/>
    </source>
</evidence>
<keyword evidence="8" id="KW-0456">Lyase</keyword>
<gene>
    <name evidence="8" type="primary">echA8_4</name>
    <name evidence="8" type="ORF">AW09_003506</name>
</gene>
<keyword evidence="2" id="KW-0276">Fatty acid metabolism</keyword>
<evidence type="ECO:0000256" key="2">
    <source>
        <dbReference type="ARBA" id="ARBA00022832"/>
    </source>
</evidence>
<dbReference type="Proteomes" id="UP000020077">
    <property type="component" value="Unassembled WGS sequence"/>
</dbReference>
<evidence type="ECO:0000256" key="1">
    <source>
        <dbReference type="ARBA" id="ARBA00005254"/>
    </source>
</evidence>